<proteinExistence type="predicted"/>
<dbReference type="AlphaFoldDB" id="A0A0L6VQB4"/>
<feature type="compositionally biased region" description="Polar residues" evidence="1">
    <location>
        <begin position="95"/>
        <end position="104"/>
    </location>
</feature>
<keyword evidence="3" id="KW-1185">Reference proteome</keyword>
<feature type="non-terminal residue" evidence="2">
    <location>
        <position position="1"/>
    </location>
</feature>
<evidence type="ECO:0000313" key="2">
    <source>
        <dbReference type="EMBL" id="KNZ62878.1"/>
    </source>
</evidence>
<dbReference type="EMBL" id="LAVV01002361">
    <property type="protein sequence ID" value="KNZ62878.1"/>
    <property type="molecule type" value="Genomic_DNA"/>
</dbReference>
<dbReference type="OrthoDB" id="2507107at2759"/>
<organism evidence="2 3">
    <name type="scientific">Puccinia sorghi</name>
    <dbReference type="NCBI Taxonomy" id="27349"/>
    <lineage>
        <taxon>Eukaryota</taxon>
        <taxon>Fungi</taxon>
        <taxon>Dikarya</taxon>
        <taxon>Basidiomycota</taxon>
        <taxon>Pucciniomycotina</taxon>
        <taxon>Pucciniomycetes</taxon>
        <taxon>Pucciniales</taxon>
        <taxon>Pucciniaceae</taxon>
        <taxon>Puccinia</taxon>
    </lineage>
</organism>
<feature type="region of interest" description="Disordered" evidence="1">
    <location>
        <begin position="129"/>
        <end position="151"/>
    </location>
</feature>
<feature type="non-terminal residue" evidence="2">
    <location>
        <position position="151"/>
    </location>
</feature>
<accession>A0A0L6VQB4</accession>
<gene>
    <name evidence="2" type="ORF">VP01_12125g1</name>
</gene>
<dbReference type="VEuPathDB" id="FungiDB:VP01_12125g1"/>
<comment type="caution">
    <text evidence="2">The sequence shown here is derived from an EMBL/GenBank/DDBJ whole genome shotgun (WGS) entry which is preliminary data.</text>
</comment>
<reference evidence="2 3" key="1">
    <citation type="submission" date="2015-08" db="EMBL/GenBank/DDBJ databases">
        <title>Next Generation Sequencing and Analysis of the Genome of Puccinia sorghi L Schw, the Causal Agent of Maize Common Rust.</title>
        <authorList>
            <person name="Rochi L."/>
            <person name="Burguener G."/>
            <person name="Darino M."/>
            <person name="Turjanski A."/>
            <person name="Kreff E."/>
            <person name="Dieguez M.J."/>
            <person name="Sacco F."/>
        </authorList>
    </citation>
    <scope>NUCLEOTIDE SEQUENCE [LARGE SCALE GENOMIC DNA]</scope>
    <source>
        <strain evidence="2 3">RO10H11247</strain>
    </source>
</reference>
<name>A0A0L6VQB4_9BASI</name>
<evidence type="ECO:0000256" key="1">
    <source>
        <dbReference type="SAM" id="MobiDB-lite"/>
    </source>
</evidence>
<protein>
    <submittedName>
        <fullName evidence="2">Uncharacterized protein</fullName>
    </submittedName>
</protein>
<dbReference type="Proteomes" id="UP000037035">
    <property type="component" value="Unassembled WGS sequence"/>
</dbReference>
<feature type="region of interest" description="Disordered" evidence="1">
    <location>
        <begin position="70"/>
        <end position="107"/>
    </location>
</feature>
<sequence>TKHIRDLEEYRDQLLEFLSPDLEFSVTRELSKDIKMTATIDGGELLLPSSIIITYILREVQQASVMKRKQEMRRQMKDSTNSSYMETAPRRIQPVRTQPATSNPPADWARQMEDLSKRLETINYQKALPPHIAPAPGTSAPYREGAQVSVA</sequence>
<evidence type="ECO:0000313" key="3">
    <source>
        <dbReference type="Proteomes" id="UP000037035"/>
    </source>
</evidence>